<dbReference type="InterPro" id="IPR036497">
    <property type="entry name" value="GLTP_sf"/>
</dbReference>
<dbReference type="SUPFAM" id="SSF110004">
    <property type="entry name" value="Glycolipid transfer protein, GLTP"/>
    <property type="match status" value="1"/>
</dbReference>
<dbReference type="PANTHER" id="PTHR10219:SF25">
    <property type="entry name" value="PLECKSTRIN HOMOLOGY DOMAIN-CONTAINING FAMILY A MEMBER 8"/>
    <property type="match status" value="1"/>
</dbReference>
<name>A0ABP9XMY3_9FUNG</name>
<evidence type="ECO:0000313" key="3">
    <source>
        <dbReference type="EMBL" id="GAA5796157.1"/>
    </source>
</evidence>
<dbReference type="Proteomes" id="UP001476247">
    <property type="component" value="Unassembled WGS sequence"/>
</dbReference>
<dbReference type="Gene3D" id="1.10.3520.10">
    <property type="entry name" value="Glycolipid transfer protein"/>
    <property type="match status" value="1"/>
</dbReference>
<keyword evidence="4" id="KW-1185">Reference proteome</keyword>
<dbReference type="Pfam" id="PF08718">
    <property type="entry name" value="GLTP"/>
    <property type="match status" value="1"/>
</dbReference>
<dbReference type="PANTHER" id="PTHR10219">
    <property type="entry name" value="GLYCOLIPID TRANSFER PROTEIN-RELATED"/>
    <property type="match status" value="1"/>
</dbReference>
<proteinExistence type="predicted"/>
<evidence type="ECO:0000313" key="4">
    <source>
        <dbReference type="Proteomes" id="UP001476247"/>
    </source>
</evidence>
<dbReference type="InterPro" id="IPR014830">
    <property type="entry name" value="Glycolipid_transfer_prot_dom"/>
</dbReference>
<sequence>MASPFERVITRSYVDVDTSNGIHTEQFLEATDGLINMFGDYLFGSSAFNVVQNDMRNNVKKIRTWFVDDTEANDTLENLMANESHLKKRRATEAVVWLKRGLDFTAQSLWHSLDHPNDELSVSFIKAYNATLRPFHSFIVRPIFNLAMNACPWRQDFYANIGIEDEKSTQLMREWLEGLFKIIDKLNREFEQYPAYLRH</sequence>
<keyword evidence="1" id="KW-0813">Transport</keyword>
<comment type="caution">
    <text evidence="3">The sequence shown here is derived from an EMBL/GenBank/DDBJ whole genome shotgun (WGS) entry which is preliminary data.</text>
</comment>
<protein>
    <recommendedName>
        <fullName evidence="2">Glycolipid transfer protein domain-containing protein</fullName>
    </recommendedName>
</protein>
<evidence type="ECO:0000259" key="2">
    <source>
        <dbReference type="Pfam" id="PF08718"/>
    </source>
</evidence>
<dbReference type="EMBL" id="BAABUJ010000005">
    <property type="protein sequence ID" value="GAA5796157.1"/>
    <property type="molecule type" value="Genomic_DNA"/>
</dbReference>
<feature type="domain" description="Glycolipid transfer protein" evidence="2">
    <location>
        <begin position="22"/>
        <end position="161"/>
    </location>
</feature>
<reference evidence="3 4" key="1">
    <citation type="submission" date="2024-04" db="EMBL/GenBank/DDBJ databases">
        <title>genome sequences of Mucor flavus KT1a and Helicostylum pulchrum KT1b strains isolation_sourced from the surface of a dry-aged beef.</title>
        <authorList>
            <person name="Toyotome T."/>
            <person name="Hosono M."/>
            <person name="Torimaru M."/>
            <person name="Fukuda K."/>
            <person name="Mikami N."/>
        </authorList>
    </citation>
    <scope>NUCLEOTIDE SEQUENCE [LARGE SCALE GENOMIC DNA]</scope>
    <source>
        <strain evidence="3 4">KT1b</strain>
    </source>
</reference>
<gene>
    <name evidence="3" type="ORF">HPULCUR_001526</name>
</gene>
<organism evidence="3 4">
    <name type="scientific">Helicostylum pulchrum</name>
    <dbReference type="NCBI Taxonomy" id="562976"/>
    <lineage>
        <taxon>Eukaryota</taxon>
        <taxon>Fungi</taxon>
        <taxon>Fungi incertae sedis</taxon>
        <taxon>Mucoromycota</taxon>
        <taxon>Mucoromycotina</taxon>
        <taxon>Mucoromycetes</taxon>
        <taxon>Mucorales</taxon>
        <taxon>Mucorineae</taxon>
        <taxon>Mucoraceae</taxon>
        <taxon>Helicostylum</taxon>
    </lineage>
</organism>
<evidence type="ECO:0000256" key="1">
    <source>
        <dbReference type="ARBA" id="ARBA00022448"/>
    </source>
</evidence>
<accession>A0ABP9XMY3</accession>